<feature type="binding site" evidence="7">
    <location>
        <position position="79"/>
    </location>
    <ligand>
        <name>Fe cation</name>
        <dbReference type="ChEBI" id="CHEBI:24875"/>
        <note>catalytic</note>
    </ligand>
</feature>
<dbReference type="PANTHER" id="PTHR12918:SF1">
    <property type="entry name" value="CYSTEINE DIOXYGENASE TYPE 1"/>
    <property type="match status" value="1"/>
</dbReference>
<dbReference type="InterPro" id="IPR014710">
    <property type="entry name" value="RmlC-like_jellyroll"/>
</dbReference>
<dbReference type="GO" id="GO:0008198">
    <property type="term" value="F:ferrous iron binding"/>
    <property type="evidence" value="ECO:0007669"/>
    <property type="project" value="TreeGrafter"/>
</dbReference>
<keyword evidence="6" id="KW-0883">Thioether bond</keyword>
<evidence type="ECO:0000256" key="3">
    <source>
        <dbReference type="ARBA" id="ARBA00022964"/>
    </source>
</evidence>
<dbReference type="RefSeq" id="WP_317996902.1">
    <property type="nucleotide sequence ID" value="NZ_AP025523.1"/>
</dbReference>
<accession>A0AAN2C9D2</accession>
<feature type="cross-link" description="3'-(S-cysteinyl)-tyrosine (Cys-Tyr)" evidence="6">
    <location>
        <begin position="84"/>
        <end position="149"/>
    </location>
</feature>
<keyword evidence="5 7" id="KW-0408">Iron</keyword>
<evidence type="ECO:0008006" key="10">
    <source>
        <dbReference type="Google" id="ProtNLM"/>
    </source>
</evidence>
<dbReference type="Gene3D" id="2.60.120.10">
    <property type="entry name" value="Jelly Rolls"/>
    <property type="match status" value="1"/>
</dbReference>
<keyword evidence="3" id="KW-0223">Dioxygenase</keyword>
<feature type="binding site" evidence="7">
    <location>
        <position position="134"/>
    </location>
    <ligand>
        <name>Fe cation</name>
        <dbReference type="ChEBI" id="CHEBI:24875"/>
        <note>catalytic</note>
    </ligand>
</feature>
<dbReference type="InterPro" id="IPR010300">
    <property type="entry name" value="CDO_1"/>
</dbReference>
<evidence type="ECO:0000256" key="4">
    <source>
        <dbReference type="ARBA" id="ARBA00023002"/>
    </source>
</evidence>
<reference evidence="8 9" key="1">
    <citation type="journal article" date="2022" name="ISME Commun">
        <title>Vulcanimicrobium alpinus gen. nov. sp. nov., the first cultivated representative of the candidate phylum 'Eremiobacterota', is a metabolically versatile aerobic anoxygenic phototroph.</title>
        <authorList>
            <person name="Yabe S."/>
            <person name="Muto K."/>
            <person name="Abe K."/>
            <person name="Yokota A."/>
            <person name="Staudigel H."/>
            <person name="Tebo B.M."/>
        </authorList>
    </citation>
    <scope>NUCLEOTIDE SEQUENCE [LARGE SCALE GENOMIC DNA]</scope>
    <source>
        <strain evidence="8 9">WC8-2</strain>
    </source>
</reference>
<dbReference type="Pfam" id="PF05995">
    <property type="entry name" value="CDO_I"/>
    <property type="match status" value="1"/>
</dbReference>
<dbReference type="GO" id="GO:0016702">
    <property type="term" value="F:oxidoreductase activity, acting on single donors with incorporation of molecular oxygen, incorporation of two atoms of oxygen"/>
    <property type="evidence" value="ECO:0007669"/>
    <property type="project" value="InterPro"/>
</dbReference>
<dbReference type="AlphaFoldDB" id="A0AAN2C9D2"/>
<keyword evidence="4" id="KW-0560">Oxidoreductase</keyword>
<evidence type="ECO:0000313" key="9">
    <source>
        <dbReference type="Proteomes" id="UP001317532"/>
    </source>
</evidence>
<dbReference type="InterPro" id="IPR011051">
    <property type="entry name" value="RmlC_Cupin_sf"/>
</dbReference>
<organism evidence="8 9">
    <name type="scientific">Vulcanimicrobium alpinum</name>
    <dbReference type="NCBI Taxonomy" id="3016050"/>
    <lineage>
        <taxon>Bacteria</taxon>
        <taxon>Bacillati</taxon>
        <taxon>Vulcanimicrobiota</taxon>
        <taxon>Vulcanimicrobiia</taxon>
        <taxon>Vulcanimicrobiales</taxon>
        <taxon>Vulcanimicrobiaceae</taxon>
        <taxon>Vulcanimicrobium</taxon>
    </lineage>
</organism>
<dbReference type="CDD" id="cd10548">
    <property type="entry name" value="cupin_CDO"/>
    <property type="match status" value="1"/>
</dbReference>
<proteinExistence type="inferred from homology"/>
<gene>
    <name evidence="8" type="ORF">WPS_11670</name>
</gene>
<dbReference type="KEGG" id="vab:WPS_11670"/>
<evidence type="ECO:0000256" key="1">
    <source>
        <dbReference type="ARBA" id="ARBA00006622"/>
    </source>
</evidence>
<feature type="binding site" evidence="7">
    <location>
        <position position="77"/>
    </location>
    <ligand>
        <name>Fe cation</name>
        <dbReference type="ChEBI" id="CHEBI:24875"/>
        <note>catalytic</note>
    </ligand>
</feature>
<evidence type="ECO:0000313" key="8">
    <source>
        <dbReference type="EMBL" id="BDE05891.1"/>
    </source>
</evidence>
<dbReference type="Proteomes" id="UP001317532">
    <property type="component" value="Chromosome"/>
</dbReference>
<dbReference type="SUPFAM" id="SSF51182">
    <property type="entry name" value="RmlC-like cupins"/>
    <property type="match status" value="1"/>
</dbReference>
<keyword evidence="9" id="KW-1185">Reference proteome</keyword>
<keyword evidence="2 7" id="KW-0479">Metal-binding</keyword>
<evidence type="ECO:0000256" key="5">
    <source>
        <dbReference type="ARBA" id="ARBA00023004"/>
    </source>
</evidence>
<name>A0AAN2C9D2_UNVUL</name>
<evidence type="ECO:0000256" key="2">
    <source>
        <dbReference type="ARBA" id="ARBA00022723"/>
    </source>
</evidence>
<protein>
    <recommendedName>
        <fullName evidence="10">Cysteine dioxygenase</fullName>
    </recommendedName>
</protein>
<dbReference type="PANTHER" id="PTHR12918">
    <property type="entry name" value="CYSTEINE DIOXYGENASE"/>
    <property type="match status" value="1"/>
</dbReference>
<dbReference type="EMBL" id="AP025523">
    <property type="protein sequence ID" value="BDE05891.1"/>
    <property type="molecule type" value="Genomic_DNA"/>
</dbReference>
<sequence length="179" mass="19913">MQLYAIDDLVAALGELGPVLQPVRVANALRGVRIDERTLRPYLTWAPTRYTRNLVIRSDAFELIAICWDGGARSPIHDHADSECAFVLQRGSITCENYRAALRDRDAGYDLQRTSARALAEGEIDMRSGHLSIHRVGAYDGRAVTLHVYAKPIDACRAFEEDGSFRIVASHYDSLPAAR</sequence>
<comment type="similarity">
    <text evidence="1">Belongs to the cysteine dioxygenase family.</text>
</comment>
<evidence type="ECO:0000256" key="7">
    <source>
        <dbReference type="PIRSR" id="PIRSR610300-51"/>
    </source>
</evidence>
<evidence type="ECO:0000256" key="6">
    <source>
        <dbReference type="PIRSR" id="PIRSR610300-50"/>
    </source>
</evidence>